<organism evidence="3 5">
    <name type="scientific">Coffea arabica</name>
    <name type="common">Arabian coffee</name>
    <dbReference type="NCBI Taxonomy" id="13443"/>
    <lineage>
        <taxon>Eukaryota</taxon>
        <taxon>Viridiplantae</taxon>
        <taxon>Streptophyta</taxon>
        <taxon>Embryophyta</taxon>
        <taxon>Tracheophyta</taxon>
        <taxon>Spermatophyta</taxon>
        <taxon>Magnoliopsida</taxon>
        <taxon>eudicotyledons</taxon>
        <taxon>Gunneridae</taxon>
        <taxon>Pentapetalae</taxon>
        <taxon>asterids</taxon>
        <taxon>lamiids</taxon>
        <taxon>Gentianales</taxon>
        <taxon>Rubiaceae</taxon>
        <taxon>Ixoroideae</taxon>
        <taxon>Gardenieae complex</taxon>
        <taxon>Bertiereae - Coffeeae clade</taxon>
        <taxon>Coffeeae</taxon>
        <taxon>Coffea</taxon>
    </lineage>
</organism>
<keyword evidence="1" id="KW-0808">Transferase</keyword>
<evidence type="ECO:0000313" key="5">
    <source>
        <dbReference type="RefSeq" id="XP_027076629.1"/>
    </source>
</evidence>
<dbReference type="GO" id="GO:0045547">
    <property type="term" value="F:ditrans,polycis-polyprenyl diphosphate synthase [(2E,6E)-farnesyl diphosphate specific] activity"/>
    <property type="evidence" value="ECO:0007669"/>
    <property type="project" value="TreeGrafter"/>
</dbReference>
<dbReference type="PANTHER" id="PTHR10291">
    <property type="entry name" value="DEHYDRODOLICHYL DIPHOSPHATE SYNTHASE FAMILY MEMBER"/>
    <property type="match status" value="1"/>
</dbReference>
<dbReference type="CDD" id="cd00475">
    <property type="entry name" value="Cis_IPPS"/>
    <property type="match status" value="1"/>
</dbReference>
<feature type="region of interest" description="Disordered" evidence="2">
    <location>
        <begin position="281"/>
        <end position="367"/>
    </location>
</feature>
<dbReference type="SUPFAM" id="SSF64005">
    <property type="entry name" value="Undecaprenyl diphosphate synthase"/>
    <property type="match status" value="2"/>
</dbReference>
<proteinExistence type="predicted"/>
<dbReference type="InterPro" id="IPR018520">
    <property type="entry name" value="UPP_synth-like_CS"/>
</dbReference>
<reference evidence="4 5" key="2">
    <citation type="submission" date="2025-04" db="UniProtKB">
        <authorList>
            <consortium name="RefSeq"/>
        </authorList>
    </citation>
    <scope>IDENTIFICATION</scope>
    <source>
        <tissue evidence="4 5">Leaves</tissue>
    </source>
</reference>
<dbReference type="RefSeq" id="XP_027076628.1">
    <property type="nucleotide sequence ID" value="XM_027220827.1"/>
</dbReference>
<reference evidence="3" key="1">
    <citation type="journal article" date="2025" name="Foods">
        <title>Unveiling the Microbial Signatures of Arabica Coffee Cherries: Insights into Ripeness Specific Diversity, Functional Traits, and Implications for Quality and Safety.</title>
        <authorList>
            <consortium name="RefSeq"/>
            <person name="Tenea G.N."/>
            <person name="Cifuentes V."/>
            <person name="Reyes P."/>
            <person name="Cevallos-Vallejos M."/>
        </authorList>
    </citation>
    <scope>NUCLEOTIDE SEQUENCE [LARGE SCALE GENOMIC DNA]</scope>
</reference>
<dbReference type="RefSeq" id="XP_027076629.1">
    <property type="nucleotide sequence ID" value="XM_027220828.1"/>
</dbReference>
<sequence length="456" mass="51615">MEPQKHSLVGRLCGSSISHMRRFLFDVLSAGPIPNHVAFILDGNRRYARKWKLGEGMGHRAGFLSLMSLIKYCYELQIKYISIYAFSIDNFKRKPHEVKCLMDLMLEKIEGMLKERTIVEEYGVRVYFIGDLKLLDDNVRHAAEQAMKATAKNSRSILLICVAYTSTDEIVHAAQESCEQLCDELQALKPSEAPFGKISDELQALKPSGAPFGKISEELHEMVHAAQESSEQLGNELQALKPSGAPFGKINEIAKEKLSGTPFGKVNEIAKKKLSGAPFGKISEIMNGKEEEKPEEKEQGEANGEMQEDKSVEKSKEPSEEEKHEELGKEKQGDFPNGEKLENASEEKQELSNGKLEEKSEEEQKGFVKEMKEVQPNIKLSDIERNMYMGVAPDVDILVRSSGETRLSNFLLWQTWNGLLYSPKALWPEVGLEHLVWAILNFQRAHPLFEKRKKQF</sequence>
<dbReference type="GO" id="GO:0000287">
    <property type="term" value="F:magnesium ion binding"/>
    <property type="evidence" value="ECO:0007669"/>
    <property type="project" value="UniProtKB-ARBA"/>
</dbReference>
<evidence type="ECO:0000256" key="2">
    <source>
        <dbReference type="SAM" id="MobiDB-lite"/>
    </source>
</evidence>
<dbReference type="GO" id="GO:0016094">
    <property type="term" value="P:polyprenol biosynthetic process"/>
    <property type="evidence" value="ECO:0007669"/>
    <property type="project" value="TreeGrafter"/>
</dbReference>
<dbReference type="AlphaFoldDB" id="A0A6P6TDN2"/>
<name>A0A6P6TDN2_COFAR</name>
<evidence type="ECO:0000313" key="3">
    <source>
        <dbReference type="Proteomes" id="UP001652660"/>
    </source>
</evidence>
<dbReference type="Gene3D" id="3.40.1180.10">
    <property type="entry name" value="Decaprenyl diphosphate synthase-like"/>
    <property type="match status" value="2"/>
</dbReference>
<feature type="compositionally biased region" description="Basic and acidic residues" evidence="2">
    <location>
        <begin position="287"/>
        <end position="300"/>
    </location>
</feature>
<dbReference type="Proteomes" id="UP001652660">
    <property type="component" value="Chromosome 7e"/>
</dbReference>
<keyword evidence="3" id="KW-1185">Reference proteome</keyword>
<gene>
    <name evidence="4 5" type="primary">LOC113700390</name>
</gene>
<dbReference type="GO" id="GO:0005783">
    <property type="term" value="C:endoplasmic reticulum"/>
    <property type="evidence" value="ECO:0007669"/>
    <property type="project" value="TreeGrafter"/>
</dbReference>
<accession>A0A6P6TDN2</accession>
<evidence type="ECO:0000256" key="1">
    <source>
        <dbReference type="ARBA" id="ARBA00022679"/>
    </source>
</evidence>
<dbReference type="PANTHER" id="PTHR10291:SF32">
    <property type="entry name" value="ALKYL TRANSFERASE"/>
    <property type="match status" value="1"/>
</dbReference>
<dbReference type="NCBIfam" id="TIGR00055">
    <property type="entry name" value="uppS"/>
    <property type="match status" value="1"/>
</dbReference>
<dbReference type="GeneID" id="113700390"/>
<dbReference type="Pfam" id="PF01255">
    <property type="entry name" value="Prenyltransf"/>
    <property type="match status" value="2"/>
</dbReference>
<evidence type="ECO:0000313" key="4">
    <source>
        <dbReference type="RefSeq" id="XP_027076628.1"/>
    </source>
</evidence>
<feature type="compositionally biased region" description="Basic and acidic residues" evidence="2">
    <location>
        <begin position="307"/>
        <end position="367"/>
    </location>
</feature>
<dbReference type="InterPro" id="IPR036424">
    <property type="entry name" value="UPP_synth-like_sf"/>
</dbReference>
<dbReference type="OrthoDB" id="4173905at2759"/>
<protein>
    <submittedName>
        <fullName evidence="4 5">Dehydrodolichyl diphosphate synthase 6-like isoform X1</fullName>
    </submittedName>
</protein>
<dbReference type="PROSITE" id="PS01066">
    <property type="entry name" value="UPP_SYNTHASE"/>
    <property type="match status" value="1"/>
</dbReference>
<dbReference type="InterPro" id="IPR001441">
    <property type="entry name" value="UPP_synth-like"/>
</dbReference>